<keyword evidence="3" id="KW-1185">Reference proteome</keyword>
<sequence length="169" mass="18916">MLRSGPGVRFAKVGKTMFVIALPLFIANMIYWGFFLTNVFVKYSQPGAPAKPDWLQTVSTAFTAVRMIEVTLIYLVTAVFAYALSRAGHLSRLASSVYIFFCYLGALLNLLPANLAAPLAIANYVSYIPAITLLMPYWIGVIFLTRQNFENIERFGIAETKKNLQLFDL</sequence>
<keyword evidence="1" id="KW-0472">Membrane</keyword>
<feature type="transmembrane region" description="Helical" evidence="1">
    <location>
        <begin position="97"/>
        <end position="121"/>
    </location>
</feature>
<feature type="transmembrane region" description="Helical" evidence="1">
    <location>
        <begin position="20"/>
        <end position="41"/>
    </location>
</feature>
<dbReference type="Proteomes" id="UP000612680">
    <property type="component" value="Chromosome"/>
</dbReference>
<organism evidence="2 3">
    <name type="scientific">Dyadobacter sandarakinus</name>
    <dbReference type="NCBI Taxonomy" id="2747268"/>
    <lineage>
        <taxon>Bacteria</taxon>
        <taxon>Pseudomonadati</taxon>
        <taxon>Bacteroidota</taxon>
        <taxon>Cytophagia</taxon>
        <taxon>Cytophagales</taxon>
        <taxon>Spirosomataceae</taxon>
        <taxon>Dyadobacter</taxon>
    </lineage>
</organism>
<evidence type="ECO:0000313" key="3">
    <source>
        <dbReference type="Proteomes" id="UP000612680"/>
    </source>
</evidence>
<evidence type="ECO:0000313" key="2">
    <source>
        <dbReference type="EMBL" id="QRR00808.1"/>
    </source>
</evidence>
<evidence type="ECO:0008006" key="4">
    <source>
        <dbReference type="Google" id="ProtNLM"/>
    </source>
</evidence>
<dbReference type="EMBL" id="CP056775">
    <property type="protein sequence ID" value="QRR00808.1"/>
    <property type="molecule type" value="Genomic_DNA"/>
</dbReference>
<keyword evidence="1" id="KW-0812">Transmembrane</keyword>
<accession>A0ABX7I516</accession>
<protein>
    <recommendedName>
        <fullName evidence="4">DUF4386 domain-containing protein</fullName>
    </recommendedName>
</protein>
<name>A0ABX7I516_9BACT</name>
<evidence type="ECO:0000256" key="1">
    <source>
        <dbReference type="SAM" id="Phobius"/>
    </source>
</evidence>
<feature type="transmembrane region" description="Helical" evidence="1">
    <location>
        <begin position="61"/>
        <end position="85"/>
    </location>
</feature>
<feature type="transmembrane region" description="Helical" evidence="1">
    <location>
        <begin position="127"/>
        <end position="145"/>
    </location>
</feature>
<dbReference type="RefSeq" id="WP_204662401.1">
    <property type="nucleotide sequence ID" value="NZ_CP056775.1"/>
</dbReference>
<gene>
    <name evidence="2" type="ORF">HWI92_07750</name>
</gene>
<proteinExistence type="predicted"/>
<reference evidence="2 3" key="1">
    <citation type="submission" date="2020-06" db="EMBL/GenBank/DDBJ databases">
        <title>Dyadobacter sandarakinus sp. nov., isolated from the soil of the Arctic Yellow River Station.</title>
        <authorList>
            <person name="Zhang Y."/>
            <person name="Peng F."/>
        </authorList>
    </citation>
    <scope>NUCLEOTIDE SEQUENCE [LARGE SCALE GENOMIC DNA]</scope>
    <source>
        <strain evidence="2 3">Q3-56</strain>
    </source>
</reference>
<keyword evidence="1" id="KW-1133">Transmembrane helix</keyword>